<feature type="transmembrane region" description="Helical" evidence="1">
    <location>
        <begin position="23"/>
        <end position="47"/>
    </location>
</feature>
<dbReference type="OrthoDB" id="9792534at2"/>
<keyword evidence="1" id="KW-1133">Transmembrane helix</keyword>
<evidence type="ECO:0000259" key="2">
    <source>
        <dbReference type="Pfam" id="PF00487"/>
    </source>
</evidence>
<sequence length="229" mass="25692">MATAWLAIHIGGIFFWKWTPAGILPAAVLILIQAWLSTGLFIVAHDAMHGSLAPGRPRLNRLVGTVALGMYAGLSYRRLEPKHHLHHRHVGTADDPDFSADHPRSAPRWFLSFFGTYYTHAQIGRITIVAIAYMLLGASLLNIAIFWALPALTALLQLFFFGTYLPHRHDEEPFADKHRARSTRVGPILSLLTCYHFGGYHHEHHLSPGTPWWALPAFRRSRAPASVRS</sequence>
<proteinExistence type="predicted"/>
<evidence type="ECO:0000313" key="4">
    <source>
        <dbReference type="Proteomes" id="UP000218151"/>
    </source>
</evidence>
<feature type="domain" description="Fatty acid desaturase" evidence="2">
    <location>
        <begin position="25"/>
        <end position="120"/>
    </location>
</feature>
<keyword evidence="1" id="KW-0812">Transmembrane</keyword>
<dbReference type="EMBL" id="NSLI01000001">
    <property type="protein sequence ID" value="PAX09770.1"/>
    <property type="molecule type" value="Genomic_DNA"/>
</dbReference>
<dbReference type="Pfam" id="PF00487">
    <property type="entry name" value="FA_desaturase"/>
    <property type="match status" value="2"/>
</dbReference>
<organism evidence="3 4">
    <name type="scientific">Sphingomonas lenta</name>
    <dbReference type="NCBI Taxonomy" id="1141887"/>
    <lineage>
        <taxon>Bacteria</taxon>
        <taxon>Pseudomonadati</taxon>
        <taxon>Pseudomonadota</taxon>
        <taxon>Alphaproteobacteria</taxon>
        <taxon>Sphingomonadales</taxon>
        <taxon>Sphingomonadaceae</taxon>
        <taxon>Sphingomonas</taxon>
    </lineage>
</organism>
<accession>A0A2A2SKT7</accession>
<feature type="domain" description="Fatty acid desaturase" evidence="2">
    <location>
        <begin position="123"/>
        <end position="220"/>
    </location>
</feature>
<keyword evidence="4" id="KW-1185">Reference proteome</keyword>
<keyword evidence="1" id="KW-0472">Membrane</keyword>
<protein>
    <submittedName>
        <fullName evidence="3">Beta-carotene ketolase</fullName>
    </submittedName>
</protein>
<evidence type="ECO:0000313" key="3">
    <source>
        <dbReference type="EMBL" id="PAX09770.1"/>
    </source>
</evidence>
<dbReference type="GO" id="GO:0006629">
    <property type="term" value="P:lipid metabolic process"/>
    <property type="evidence" value="ECO:0007669"/>
    <property type="project" value="InterPro"/>
</dbReference>
<dbReference type="InterPro" id="IPR005804">
    <property type="entry name" value="FA_desaturase_dom"/>
</dbReference>
<dbReference type="AlphaFoldDB" id="A0A2A2SKT7"/>
<comment type="caution">
    <text evidence="3">The sequence shown here is derived from an EMBL/GenBank/DDBJ whole genome shotgun (WGS) entry which is preliminary data.</text>
</comment>
<dbReference type="Proteomes" id="UP000218151">
    <property type="component" value="Unassembled WGS sequence"/>
</dbReference>
<evidence type="ECO:0000256" key="1">
    <source>
        <dbReference type="SAM" id="Phobius"/>
    </source>
</evidence>
<gene>
    <name evidence="3" type="ORF">CKY28_00860</name>
</gene>
<name>A0A2A2SKT7_9SPHN</name>
<feature type="transmembrane region" description="Helical" evidence="1">
    <location>
        <begin position="59"/>
        <end position="76"/>
    </location>
</feature>
<reference evidence="4" key="1">
    <citation type="submission" date="2017-09" db="EMBL/GenBank/DDBJ databases">
        <authorList>
            <person name="Feng G."/>
            <person name="Zhu H."/>
        </authorList>
    </citation>
    <scope>NUCLEOTIDE SEQUENCE [LARGE SCALE GENOMIC DNA]</scope>
    <source>
        <strain evidence="4">1PNM-20</strain>
    </source>
</reference>